<dbReference type="AlphaFoldDB" id="A0A7J0FWC5"/>
<evidence type="ECO:0000313" key="2">
    <source>
        <dbReference type="EMBL" id="GFZ02976.1"/>
    </source>
</evidence>
<comment type="caution">
    <text evidence="2">The sequence shown here is derived from an EMBL/GenBank/DDBJ whole genome shotgun (WGS) entry which is preliminary data.</text>
</comment>
<proteinExistence type="predicted"/>
<feature type="region of interest" description="Disordered" evidence="1">
    <location>
        <begin position="86"/>
        <end position="194"/>
    </location>
</feature>
<protein>
    <submittedName>
        <fullName evidence="2">Zinc finger (Ran-binding) family protein</fullName>
    </submittedName>
</protein>
<sequence>MEVVHPWTEWIELMERLVQQNYFDHRRKDEEKMVKMVQQNYFDGESLAQYCYEKIETKGKYMILEFYELDEDFPLDIRAQAESFKGHHDDSYASNRTPRAHDRENYVRGQKKPGTGFADINGDDDVDSYELDTQKSNQVQRRSSIDFSEVEGSSESYDTEDFYADRIARQSSSWSRDKPSKRTHRKSTFSGSDADEQDFCCRFQTEN</sequence>
<evidence type="ECO:0000313" key="3">
    <source>
        <dbReference type="Proteomes" id="UP000585474"/>
    </source>
</evidence>
<organism evidence="2 3">
    <name type="scientific">Actinidia rufa</name>
    <dbReference type="NCBI Taxonomy" id="165716"/>
    <lineage>
        <taxon>Eukaryota</taxon>
        <taxon>Viridiplantae</taxon>
        <taxon>Streptophyta</taxon>
        <taxon>Embryophyta</taxon>
        <taxon>Tracheophyta</taxon>
        <taxon>Spermatophyta</taxon>
        <taxon>Magnoliopsida</taxon>
        <taxon>eudicotyledons</taxon>
        <taxon>Gunneridae</taxon>
        <taxon>Pentapetalae</taxon>
        <taxon>asterids</taxon>
        <taxon>Ericales</taxon>
        <taxon>Actinidiaceae</taxon>
        <taxon>Actinidia</taxon>
    </lineage>
</organism>
<accession>A0A7J0FWC5</accession>
<evidence type="ECO:0000256" key="1">
    <source>
        <dbReference type="SAM" id="MobiDB-lite"/>
    </source>
</evidence>
<name>A0A7J0FWC5_9ERIC</name>
<dbReference type="OrthoDB" id="448399at2759"/>
<keyword evidence="3" id="KW-1185">Reference proteome</keyword>
<dbReference type="EMBL" id="BJWL01000015">
    <property type="protein sequence ID" value="GFZ02976.1"/>
    <property type="molecule type" value="Genomic_DNA"/>
</dbReference>
<reference evidence="2 3" key="1">
    <citation type="submission" date="2019-07" db="EMBL/GenBank/DDBJ databases">
        <title>De Novo Assembly of kiwifruit Actinidia rufa.</title>
        <authorList>
            <person name="Sugita-Konishi S."/>
            <person name="Sato K."/>
            <person name="Mori E."/>
            <person name="Abe Y."/>
            <person name="Kisaki G."/>
            <person name="Hamano K."/>
            <person name="Suezawa K."/>
            <person name="Otani M."/>
            <person name="Fukuda T."/>
            <person name="Manabe T."/>
            <person name="Gomi K."/>
            <person name="Tabuchi M."/>
            <person name="Akimitsu K."/>
            <person name="Kataoka I."/>
        </authorList>
    </citation>
    <scope>NUCLEOTIDE SEQUENCE [LARGE SCALE GENOMIC DNA]</scope>
    <source>
        <strain evidence="3">cv. Fuchu</strain>
    </source>
</reference>
<dbReference type="Proteomes" id="UP000585474">
    <property type="component" value="Unassembled WGS sequence"/>
</dbReference>
<gene>
    <name evidence="2" type="ORF">Acr_15g0015840</name>
</gene>
<feature type="compositionally biased region" description="Acidic residues" evidence="1">
    <location>
        <begin position="121"/>
        <end position="130"/>
    </location>
</feature>
<feature type="compositionally biased region" description="Polar residues" evidence="1">
    <location>
        <begin position="134"/>
        <end position="156"/>
    </location>
</feature>